<keyword evidence="4" id="KW-1003">Cell membrane</keyword>
<dbReference type="Pfam" id="PF00520">
    <property type="entry name" value="Ion_trans"/>
    <property type="match status" value="1"/>
</dbReference>
<feature type="compositionally biased region" description="Basic and acidic residues" evidence="14">
    <location>
        <begin position="1"/>
        <end position="21"/>
    </location>
</feature>
<proteinExistence type="predicted"/>
<organism evidence="17 18">
    <name type="scientific">Elysia crispata</name>
    <name type="common">lettuce slug</name>
    <dbReference type="NCBI Taxonomy" id="231223"/>
    <lineage>
        <taxon>Eukaryota</taxon>
        <taxon>Metazoa</taxon>
        <taxon>Spiralia</taxon>
        <taxon>Lophotrochozoa</taxon>
        <taxon>Mollusca</taxon>
        <taxon>Gastropoda</taxon>
        <taxon>Heterobranchia</taxon>
        <taxon>Euthyneura</taxon>
        <taxon>Panpulmonata</taxon>
        <taxon>Sacoglossa</taxon>
        <taxon>Placobranchoidea</taxon>
        <taxon>Plakobranchidae</taxon>
        <taxon>Elysia</taxon>
    </lineage>
</organism>
<feature type="compositionally biased region" description="Basic and acidic residues" evidence="14">
    <location>
        <begin position="337"/>
        <end position="359"/>
    </location>
</feature>
<keyword evidence="11" id="KW-0407">Ion channel</keyword>
<evidence type="ECO:0000256" key="12">
    <source>
        <dbReference type="ARBA" id="ARBA00031989"/>
    </source>
</evidence>
<dbReference type="InterPro" id="IPR027359">
    <property type="entry name" value="Volt_channel_dom_sf"/>
</dbReference>
<dbReference type="GO" id="GO:0005886">
    <property type="term" value="C:plasma membrane"/>
    <property type="evidence" value="ECO:0007669"/>
    <property type="project" value="UniProtKB-SubCell"/>
</dbReference>
<evidence type="ECO:0000256" key="3">
    <source>
        <dbReference type="ARBA" id="ARBA00022448"/>
    </source>
</evidence>
<evidence type="ECO:0000256" key="2">
    <source>
        <dbReference type="ARBA" id="ARBA00015897"/>
    </source>
</evidence>
<dbReference type="EMBL" id="JAWDGP010005385">
    <property type="protein sequence ID" value="KAK3757337.1"/>
    <property type="molecule type" value="Genomic_DNA"/>
</dbReference>
<feature type="transmembrane region" description="Helical" evidence="15">
    <location>
        <begin position="225"/>
        <end position="247"/>
    </location>
</feature>
<evidence type="ECO:0000256" key="11">
    <source>
        <dbReference type="ARBA" id="ARBA00023303"/>
    </source>
</evidence>
<evidence type="ECO:0000256" key="15">
    <source>
        <dbReference type="SAM" id="Phobius"/>
    </source>
</evidence>
<dbReference type="GO" id="GO:0030171">
    <property type="term" value="F:voltage-gated proton channel activity"/>
    <property type="evidence" value="ECO:0007669"/>
    <property type="project" value="InterPro"/>
</dbReference>
<evidence type="ECO:0000256" key="1">
    <source>
        <dbReference type="ARBA" id="ARBA00004651"/>
    </source>
</evidence>
<evidence type="ECO:0000256" key="13">
    <source>
        <dbReference type="SAM" id="Coils"/>
    </source>
</evidence>
<comment type="caution">
    <text evidence="17">The sequence shown here is derived from an EMBL/GenBank/DDBJ whole genome shotgun (WGS) entry which is preliminary data.</text>
</comment>
<keyword evidence="7 15" id="KW-1133">Transmembrane helix</keyword>
<keyword evidence="9" id="KW-0406">Ion transport</keyword>
<evidence type="ECO:0000256" key="4">
    <source>
        <dbReference type="ARBA" id="ARBA00022475"/>
    </source>
</evidence>
<keyword evidence="10 15" id="KW-0472">Membrane</keyword>
<reference evidence="17" key="1">
    <citation type="journal article" date="2023" name="G3 (Bethesda)">
        <title>A reference genome for the long-term kleptoplast-retaining sea slug Elysia crispata morphotype clarki.</title>
        <authorList>
            <person name="Eastman K.E."/>
            <person name="Pendleton A.L."/>
            <person name="Shaikh M.A."/>
            <person name="Suttiyut T."/>
            <person name="Ogas R."/>
            <person name="Tomko P."/>
            <person name="Gavelis G."/>
            <person name="Widhalm J.R."/>
            <person name="Wisecaver J.H."/>
        </authorList>
    </citation>
    <scope>NUCLEOTIDE SEQUENCE</scope>
    <source>
        <strain evidence="17">ECLA1</strain>
    </source>
</reference>
<evidence type="ECO:0000256" key="14">
    <source>
        <dbReference type="SAM" id="MobiDB-lite"/>
    </source>
</evidence>
<accession>A0AAE1D4T7</accession>
<protein>
    <recommendedName>
        <fullName evidence="2">Voltage-gated hydrogen channel 1</fullName>
    </recommendedName>
    <alternativeName>
        <fullName evidence="12">Hydrogen voltage-gated channel 1</fullName>
    </alternativeName>
</protein>
<keyword evidence="6" id="KW-0851">Voltage-gated channel</keyword>
<keyword evidence="18" id="KW-1185">Reference proteome</keyword>
<sequence length="359" mass="40657">MDRPSRENAEDNLLKSEERNNIHSTGNEEAGLGTAVDHHRENTASPGIEGGDDEDSVESDSDSSDDEHHEFPPDSLRGKLHPIMKSNPVQYTIIALVIADCLIIVVELLIDMEIVVFPENEPQNATDLLNSSHPIAYDAHDFNHSIHHDHWPIHGAHYIFMNNSSSNHTDDGHDGHHHHHHHTNKEKAQHVLHMLSLAILSVFMVEVCLKIFVEREHLLKQKAEVFDAIVVIISFTLDVIFTFVSVSSVASDAAGLMVLLRLWRVTRIINGVVMSVKHDAKMKMAVQKKISRKLERENRKLRSKIEKLERDNANLRQRLRESKTFLPDACDPKTGGCRREPGSRTENEAIEMQDLRGKT</sequence>
<evidence type="ECO:0000256" key="8">
    <source>
        <dbReference type="ARBA" id="ARBA00023054"/>
    </source>
</evidence>
<dbReference type="Gene3D" id="1.20.120.350">
    <property type="entry name" value="Voltage-gated potassium channels. Chain C"/>
    <property type="match status" value="1"/>
</dbReference>
<evidence type="ECO:0000256" key="9">
    <source>
        <dbReference type="ARBA" id="ARBA00023065"/>
    </source>
</evidence>
<name>A0AAE1D4T7_9GAST</name>
<evidence type="ECO:0000256" key="7">
    <source>
        <dbReference type="ARBA" id="ARBA00022989"/>
    </source>
</evidence>
<feature type="coiled-coil region" evidence="13">
    <location>
        <begin position="284"/>
        <end position="325"/>
    </location>
</feature>
<dbReference type="InterPro" id="IPR031846">
    <property type="entry name" value="Hvcn1"/>
</dbReference>
<dbReference type="AlphaFoldDB" id="A0AAE1D4T7"/>
<evidence type="ECO:0000313" key="17">
    <source>
        <dbReference type="EMBL" id="KAK3757337.1"/>
    </source>
</evidence>
<evidence type="ECO:0000256" key="6">
    <source>
        <dbReference type="ARBA" id="ARBA00022882"/>
    </source>
</evidence>
<keyword evidence="8 13" id="KW-0175">Coiled coil</keyword>
<keyword evidence="3" id="KW-0813">Transport</keyword>
<comment type="subcellular location">
    <subcellularLocation>
        <location evidence="1">Cell membrane</location>
        <topology evidence="1">Multi-pass membrane protein</topology>
    </subcellularLocation>
</comment>
<feature type="compositionally biased region" description="Acidic residues" evidence="14">
    <location>
        <begin position="50"/>
        <end position="65"/>
    </location>
</feature>
<gene>
    <name evidence="17" type="ORF">RRG08_008996</name>
</gene>
<dbReference type="Proteomes" id="UP001283361">
    <property type="component" value="Unassembled WGS sequence"/>
</dbReference>
<evidence type="ECO:0000256" key="5">
    <source>
        <dbReference type="ARBA" id="ARBA00022692"/>
    </source>
</evidence>
<keyword evidence="5 15" id="KW-0812">Transmembrane</keyword>
<feature type="domain" description="Ion transport" evidence="16">
    <location>
        <begin position="181"/>
        <end position="270"/>
    </location>
</feature>
<dbReference type="SUPFAM" id="SSF81324">
    <property type="entry name" value="Voltage-gated potassium channels"/>
    <property type="match status" value="1"/>
</dbReference>
<evidence type="ECO:0000313" key="18">
    <source>
        <dbReference type="Proteomes" id="UP001283361"/>
    </source>
</evidence>
<dbReference type="PANTHER" id="PTHR46480">
    <property type="entry name" value="F20B24.22"/>
    <property type="match status" value="1"/>
</dbReference>
<feature type="region of interest" description="Disordered" evidence="14">
    <location>
        <begin position="330"/>
        <end position="359"/>
    </location>
</feature>
<evidence type="ECO:0000256" key="10">
    <source>
        <dbReference type="ARBA" id="ARBA00023136"/>
    </source>
</evidence>
<feature type="transmembrane region" description="Helical" evidence="15">
    <location>
        <begin position="89"/>
        <end position="110"/>
    </location>
</feature>
<evidence type="ECO:0000259" key="16">
    <source>
        <dbReference type="Pfam" id="PF00520"/>
    </source>
</evidence>
<dbReference type="InterPro" id="IPR005821">
    <property type="entry name" value="Ion_trans_dom"/>
</dbReference>
<dbReference type="GO" id="GO:0034702">
    <property type="term" value="C:monoatomic ion channel complex"/>
    <property type="evidence" value="ECO:0007669"/>
    <property type="project" value="UniProtKB-KW"/>
</dbReference>
<feature type="transmembrane region" description="Helical" evidence="15">
    <location>
        <begin position="191"/>
        <end position="213"/>
    </location>
</feature>
<dbReference type="PANTHER" id="PTHR46480:SF1">
    <property type="entry name" value="VOLTAGE-GATED HYDROGEN CHANNEL 1"/>
    <property type="match status" value="1"/>
</dbReference>
<feature type="region of interest" description="Disordered" evidence="14">
    <location>
        <begin position="1"/>
        <end position="80"/>
    </location>
</feature>